<dbReference type="AlphaFoldDB" id="A0A517SSA5"/>
<dbReference type="InterPro" id="IPR012338">
    <property type="entry name" value="Beta-lactam/transpept-like"/>
</dbReference>
<evidence type="ECO:0000313" key="5">
    <source>
        <dbReference type="EMBL" id="QDT59015.1"/>
    </source>
</evidence>
<proteinExistence type="predicted"/>
<dbReference type="Pfam" id="PF00144">
    <property type="entry name" value="Beta-lactamase"/>
    <property type="match status" value="1"/>
</dbReference>
<evidence type="ECO:0000256" key="2">
    <source>
        <dbReference type="SAM" id="MobiDB-lite"/>
    </source>
</evidence>
<feature type="region of interest" description="Disordered" evidence="2">
    <location>
        <begin position="296"/>
        <end position="315"/>
    </location>
</feature>
<name>A0A517SSA5_9BACT</name>
<sequence length="373" mass="40512" precursor="true">MTKTLSSLLMLILTWTCVANAQTESTDPVTRSITRLAQDAIERGDCPGVVILAADSKTVRHCVVLGNQQSQPHVVPMGRDTLFDLASITKPVATATAIALLQQQGKLSDSDPISKHLPEFTGQGKSQITVKQCLLHTSGLTPDNELSDYSDDQEQNWDNVCRLPLRSAPGSTFAYSDVGFIVLGKLIQRVSGMEQQAFVAQHLYQPLKMADTQFNPPAEFKTRIAPTAPAGESWIHGRVHDPRAFRMRGVAGHAGLFSTADDLVLLGRELIAASKGQGKVFEKATVQRMFQPVKLDRGSRSSGWDHSSPYSSNRGNSLSDAAVGHGGFTGTVLWIDPEKDLIYVFLSSRMHPDGKGAINRHAGKIATLIGDNW</sequence>
<dbReference type="Proteomes" id="UP000315003">
    <property type="component" value="Chromosome"/>
</dbReference>
<dbReference type="EMBL" id="CP036272">
    <property type="protein sequence ID" value="QDT59015.1"/>
    <property type="molecule type" value="Genomic_DNA"/>
</dbReference>
<feature type="domain" description="Beta-lactamase-related" evidence="4">
    <location>
        <begin position="34"/>
        <end position="362"/>
    </location>
</feature>
<feature type="signal peptide" evidence="3">
    <location>
        <begin position="1"/>
        <end position="21"/>
    </location>
</feature>
<dbReference type="OrthoDB" id="9801061at2"/>
<dbReference type="PANTHER" id="PTHR43283:SF11">
    <property type="entry name" value="BETA-LACTAMASE-RELATED DOMAIN-CONTAINING PROTEIN"/>
    <property type="match status" value="1"/>
</dbReference>
<dbReference type="Gene3D" id="3.40.710.10">
    <property type="entry name" value="DD-peptidase/beta-lactamase superfamily"/>
    <property type="match status" value="1"/>
</dbReference>
<reference evidence="5 6" key="1">
    <citation type="submission" date="2019-02" db="EMBL/GenBank/DDBJ databases">
        <title>Deep-cultivation of Planctomycetes and their phenomic and genomic characterization uncovers novel biology.</title>
        <authorList>
            <person name="Wiegand S."/>
            <person name="Jogler M."/>
            <person name="Boedeker C."/>
            <person name="Pinto D."/>
            <person name="Vollmers J."/>
            <person name="Rivas-Marin E."/>
            <person name="Kohn T."/>
            <person name="Peeters S.H."/>
            <person name="Heuer A."/>
            <person name="Rast P."/>
            <person name="Oberbeckmann S."/>
            <person name="Bunk B."/>
            <person name="Jeske O."/>
            <person name="Meyerdierks A."/>
            <person name="Storesund J.E."/>
            <person name="Kallscheuer N."/>
            <person name="Luecker S."/>
            <person name="Lage O.M."/>
            <person name="Pohl T."/>
            <person name="Merkel B.J."/>
            <person name="Hornburger P."/>
            <person name="Mueller R.-W."/>
            <person name="Bruemmer F."/>
            <person name="Labrenz M."/>
            <person name="Spormann A.M."/>
            <person name="Op den Camp H."/>
            <person name="Overmann J."/>
            <person name="Amann R."/>
            <person name="Jetten M.S.M."/>
            <person name="Mascher T."/>
            <person name="Medema M.H."/>
            <person name="Devos D.P."/>
            <person name="Kaster A.-K."/>
            <person name="Ovreas L."/>
            <person name="Rohde M."/>
            <person name="Galperin M.Y."/>
            <person name="Jogler C."/>
        </authorList>
    </citation>
    <scope>NUCLEOTIDE SEQUENCE [LARGE SCALE GENOMIC DNA]</scope>
    <source>
        <strain evidence="5 6">SV_7m_r</strain>
    </source>
</reference>
<gene>
    <name evidence="5" type="primary">pbpE_1</name>
    <name evidence="5" type="ORF">SV7mr_15190</name>
</gene>
<dbReference type="InterPro" id="IPR001466">
    <property type="entry name" value="Beta-lactam-related"/>
</dbReference>
<keyword evidence="1" id="KW-0378">Hydrolase</keyword>
<organism evidence="5 6">
    <name type="scientific">Stieleria bergensis</name>
    <dbReference type="NCBI Taxonomy" id="2528025"/>
    <lineage>
        <taxon>Bacteria</taxon>
        <taxon>Pseudomonadati</taxon>
        <taxon>Planctomycetota</taxon>
        <taxon>Planctomycetia</taxon>
        <taxon>Pirellulales</taxon>
        <taxon>Pirellulaceae</taxon>
        <taxon>Stieleria</taxon>
    </lineage>
</organism>
<dbReference type="PANTHER" id="PTHR43283">
    <property type="entry name" value="BETA-LACTAMASE-RELATED"/>
    <property type="match status" value="1"/>
</dbReference>
<feature type="chain" id="PRO_5021818985" evidence="3">
    <location>
        <begin position="22"/>
        <end position="373"/>
    </location>
</feature>
<keyword evidence="6" id="KW-1185">Reference proteome</keyword>
<evidence type="ECO:0000256" key="3">
    <source>
        <dbReference type="SAM" id="SignalP"/>
    </source>
</evidence>
<accession>A0A517SSA5</accession>
<dbReference type="InterPro" id="IPR050789">
    <property type="entry name" value="Diverse_Enzym_Activities"/>
</dbReference>
<keyword evidence="3" id="KW-0732">Signal</keyword>
<evidence type="ECO:0000256" key="1">
    <source>
        <dbReference type="ARBA" id="ARBA00022801"/>
    </source>
</evidence>
<evidence type="ECO:0000313" key="6">
    <source>
        <dbReference type="Proteomes" id="UP000315003"/>
    </source>
</evidence>
<dbReference type="GO" id="GO:0016787">
    <property type="term" value="F:hydrolase activity"/>
    <property type="evidence" value="ECO:0007669"/>
    <property type="project" value="UniProtKB-KW"/>
</dbReference>
<evidence type="ECO:0000259" key="4">
    <source>
        <dbReference type="Pfam" id="PF00144"/>
    </source>
</evidence>
<protein>
    <submittedName>
        <fullName evidence="5">Penicillin-binding protein 4</fullName>
    </submittedName>
</protein>
<dbReference type="SUPFAM" id="SSF56601">
    <property type="entry name" value="beta-lactamase/transpeptidase-like"/>
    <property type="match status" value="1"/>
</dbReference>
<feature type="compositionally biased region" description="Polar residues" evidence="2">
    <location>
        <begin position="300"/>
        <end position="315"/>
    </location>
</feature>
<dbReference type="RefSeq" id="WP_145270591.1">
    <property type="nucleotide sequence ID" value="NZ_CP036272.1"/>
</dbReference>